<evidence type="ECO:0000313" key="6">
    <source>
        <dbReference type="EMBL" id="KAK0515033.1"/>
    </source>
</evidence>
<sequence>MAHLDSNRNGDTKPDLAPHKDIPLSDRSLDDLVKEAPPLVDDIPNGGVTAWLQVVGSFFLFFNSWGIVNAFGVFQTYYEADLLSSQTASSISWIGSIQAFLLLIVGVATGPLYDAGYFRALIFVGSFLTVFGMMMASICKEYWEVLLAQALCVGLGSACLFIPSVAIVSTYFTTKKSFATGIAASGSSLGGIIYPIVFHQLLPRVGFGWATRTLAFIMLATLTVPLTVMKVRVKPTQKRQLLQLSAFKELPFTFFSIAEFLGFMGLYVPFFYIQSYAIRSPHTHVEPSIAFYLLVILNVGSLFGRVIPNFLADKSGPLNMLLPCAKISAFLAFCWISIHSTAGLVMFCLLYGFFSGTFVSLPPTTVVSLSPNVAVVGTRMGMSFAFAGFGLLVGNPVAGAILGTGDNFTGVQAFCGGTVAAAAIFVLFARVSKVGLGLRSKA</sequence>
<dbReference type="InterPro" id="IPR036259">
    <property type="entry name" value="MFS_trans_sf"/>
</dbReference>
<feature type="transmembrane region" description="Helical" evidence="4">
    <location>
        <begin position="344"/>
        <end position="369"/>
    </location>
</feature>
<feature type="transmembrane region" description="Helical" evidence="4">
    <location>
        <begin position="120"/>
        <end position="139"/>
    </location>
</feature>
<comment type="subcellular location">
    <subcellularLocation>
        <location evidence="1">Membrane</location>
        <topology evidence="1">Multi-pass membrane protein</topology>
    </subcellularLocation>
</comment>
<protein>
    <recommendedName>
        <fullName evidence="5">Major facilitator superfamily (MFS) profile domain-containing protein</fullName>
    </recommendedName>
</protein>
<dbReference type="Proteomes" id="UP001166286">
    <property type="component" value="Unassembled WGS sequence"/>
</dbReference>
<feature type="transmembrane region" description="Helical" evidence="4">
    <location>
        <begin position="250"/>
        <end position="269"/>
    </location>
</feature>
<dbReference type="PANTHER" id="PTHR11360:SF234">
    <property type="entry name" value="MFS-TYPE TRANSPORTER DBAD-RELATED"/>
    <property type="match status" value="1"/>
</dbReference>
<dbReference type="EMBL" id="JAFEKC020000004">
    <property type="protein sequence ID" value="KAK0515033.1"/>
    <property type="molecule type" value="Genomic_DNA"/>
</dbReference>
<dbReference type="InterPro" id="IPR050327">
    <property type="entry name" value="Proton-linked_MCT"/>
</dbReference>
<accession>A0AA39R825</accession>
<evidence type="ECO:0000313" key="7">
    <source>
        <dbReference type="Proteomes" id="UP001166286"/>
    </source>
</evidence>
<feature type="transmembrane region" description="Helical" evidence="4">
    <location>
        <begin position="209"/>
        <end position="229"/>
    </location>
</feature>
<dbReference type="Pfam" id="PF07690">
    <property type="entry name" value="MFS_1"/>
    <property type="match status" value="1"/>
</dbReference>
<dbReference type="Gene3D" id="1.20.1250.20">
    <property type="entry name" value="MFS general substrate transporter like domains"/>
    <property type="match status" value="2"/>
</dbReference>
<dbReference type="InterPro" id="IPR020846">
    <property type="entry name" value="MFS_dom"/>
</dbReference>
<keyword evidence="4" id="KW-0812">Transmembrane</keyword>
<dbReference type="InterPro" id="IPR011701">
    <property type="entry name" value="MFS"/>
</dbReference>
<reference evidence="6" key="1">
    <citation type="submission" date="2023-03" db="EMBL/GenBank/DDBJ databases">
        <title>Complete genome of Cladonia borealis.</title>
        <authorList>
            <person name="Park H."/>
        </authorList>
    </citation>
    <scope>NUCLEOTIDE SEQUENCE</scope>
    <source>
        <strain evidence="6">ANT050790</strain>
    </source>
</reference>
<evidence type="ECO:0000256" key="1">
    <source>
        <dbReference type="ARBA" id="ARBA00004141"/>
    </source>
</evidence>
<feature type="transmembrane region" description="Helical" evidence="4">
    <location>
        <begin position="90"/>
        <end position="113"/>
    </location>
</feature>
<evidence type="ECO:0000256" key="3">
    <source>
        <dbReference type="SAM" id="MobiDB-lite"/>
    </source>
</evidence>
<feature type="transmembrane region" description="Helical" evidence="4">
    <location>
        <begin position="145"/>
        <end position="166"/>
    </location>
</feature>
<dbReference type="GO" id="GO:0016020">
    <property type="term" value="C:membrane"/>
    <property type="evidence" value="ECO:0007669"/>
    <property type="project" value="UniProtKB-SubCell"/>
</dbReference>
<dbReference type="SUPFAM" id="SSF103473">
    <property type="entry name" value="MFS general substrate transporter"/>
    <property type="match status" value="1"/>
</dbReference>
<dbReference type="PANTHER" id="PTHR11360">
    <property type="entry name" value="MONOCARBOXYLATE TRANSPORTER"/>
    <property type="match status" value="1"/>
</dbReference>
<dbReference type="AlphaFoldDB" id="A0AA39R825"/>
<feature type="transmembrane region" description="Helical" evidence="4">
    <location>
        <begin position="178"/>
        <end position="197"/>
    </location>
</feature>
<gene>
    <name evidence="6" type="ORF">JMJ35_002412</name>
</gene>
<feature type="transmembrane region" description="Helical" evidence="4">
    <location>
        <begin position="408"/>
        <end position="429"/>
    </location>
</feature>
<comment type="caution">
    <text evidence="6">The sequence shown here is derived from an EMBL/GenBank/DDBJ whole genome shotgun (WGS) entry which is preliminary data.</text>
</comment>
<comment type="similarity">
    <text evidence="2">Belongs to the major facilitator superfamily. Monocarboxylate porter (TC 2.A.1.13) family.</text>
</comment>
<keyword evidence="4" id="KW-1133">Transmembrane helix</keyword>
<feature type="transmembrane region" description="Helical" evidence="4">
    <location>
        <begin position="289"/>
        <end position="308"/>
    </location>
</feature>
<feature type="transmembrane region" description="Helical" evidence="4">
    <location>
        <begin position="381"/>
        <end position="402"/>
    </location>
</feature>
<keyword evidence="7" id="KW-1185">Reference proteome</keyword>
<feature type="domain" description="Major facilitator superfamily (MFS) profile" evidence="5">
    <location>
        <begin position="49"/>
        <end position="434"/>
    </location>
</feature>
<feature type="transmembrane region" description="Helical" evidence="4">
    <location>
        <begin position="58"/>
        <end position="78"/>
    </location>
</feature>
<keyword evidence="4" id="KW-0472">Membrane</keyword>
<dbReference type="PROSITE" id="PS50850">
    <property type="entry name" value="MFS"/>
    <property type="match status" value="1"/>
</dbReference>
<feature type="region of interest" description="Disordered" evidence="3">
    <location>
        <begin position="1"/>
        <end position="23"/>
    </location>
</feature>
<dbReference type="GO" id="GO:0022857">
    <property type="term" value="F:transmembrane transporter activity"/>
    <property type="evidence" value="ECO:0007669"/>
    <property type="project" value="InterPro"/>
</dbReference>
<proteinExistence type="inferred from homology"/>
<name>A0AA39R825_9LECA</name>
<evidence type="ECO:0000259" key="5">
    <source>
        <dbReference type="PROSITE" id="PS50850"/>
    </source>
</evidence>
<evidence type="ECO:0000256" key="4">
    <source>
        <dbReference type="SAM" id="Phobius"/>
    </source>
</evidence>
<evidence type="ECO:0000256" key="2">
    <source>
        <dbReference type="ARBA" id="ARBA00006727"/>
    </source>
</evidence>
<organism evidence="6 7">
    <name type="scientific">Cladonia borealis</name>
    <dbReference type="NCBI Taxonomy" id="184061"/>
    <lineage>
        <taxon>Eukaryota</taxon>
        <taxon>Fungi</taxon>
        <taxon>Dikarya</taxon>
        <taxon>Ascomycota</taxon>
        <taxon>Pezizomycotina</taxon>
        <taxon>Lecanoromycetes</taxon>
        <taxon>OSLEUM clade</taxon>
        <taxon>Lecanoromycetidae</taxon>
        <taxon>Lecanorales</taxon>
        <taxon>Lecanorineae</taxon>
        <taxon>Cladoniaceae</taxon>
        <taxon>Cladonia</taxon>
    </lineage>
</organism>